<dbReference type="GeneID" id="27314366"/>
<dbReference type="PANTHER" id="PTHR23501:SF109">
    <property type="entry name" value="MAJOR FACILITATOR SUPERFAMILY (MFS) PROFILE DOMAIN-CONTAINING PROTEIN-RELATED"/>
    <property type="match status" value="1"/>
</dbReference>
<evidence type="ECO:0000313" key="8">
    <source>
        <dbReference type="Proteomes" id="UP000053259"/>
    </source>
</evidence>
<evidence type="ECO:0000256" key="1">
    <source>
        <dbReference type="ARBA" id="ARBA00004141"/>
    </source>
</evidence>
<feature type="transmembrane region" description="Helical" evidence="6">
    <location>
        <begin position="356"/>
        <end position="378"/>
    </location>
</feature>
<feature type="transmembrane region" description="Helical" evidence="6">
    <location>
        <begin position="169"/>
        <end position="189"/>
    </location>
</feature>
<sequence>MEPSDEKMTERKIANASTIENEYEGGTDAERALESEDGKVTFKTKLAIFTLIVMYESYLFTQLMPASLLAYINADLGPDTRYPWIAIAWNLGAAIIVTVGSRLSDIAGRRWFLIIGAVSGAIGALIGATSQSITQSIVSGIIFGLGGGFQEMCFACAQELVPNKYRFRTLGIMIFANHVSSMSILIGYAFIAYTKPRWRSVYWWCFAWEAFAAVLLFFCYHPPTFETKHKDDHKTKWQLLKELDYIGLLLFTAGCLFILLGLNWGGGLYKWDSAHVIATIIVGGICFIALGFWESFVSLKYPILPPHLFKRWSEFTAYLVLCFVAGMMYYSLSVIWPSQSTLLFINTSDTILRGVYASLIAYGNVVAGYYCLLIMPWVKHEKTQLVILFCIETAFLGSMSSVGIGDKAQAIATVILIQAVNLPPSPLSFGMVSLHLKDQNDIGVAVGLISTFRLIGGAIATAIYTSIQTSKFTSILPGYVQSAALSSGFRGSMTALLKAATANTAAAYKAVPGISNQTIAATQLAVKEAHIKAYSLIYLVAIAFGCVAIVSALSVKSIDESQRSKHVAAHLENDKKYLESEGQEVKPQ</sequence>
<keyword evidence="5 6" id="KW-0472">Membrane</keyword>
<feature type="transmembrane region" description="Helical" evidence="6">
    <location>
        <begin position="243"/>
        <end position="262"/>
    </location>
</feature>
<feature type="transmembrane region" description="Helical" evidence="6">
    <location>
        <begin position="444"/>
        <end position="467"/>
    </location>
</feature>
<comment type="subcellular location">
    <subcellularLocation>
        <location evidence="1">Membrane</location>
        <topology evidence="1">Multi-pass membrane protein</topology>
    </subcellularLocation>
</comment>
<feature type="transmembrane region" description="Helical" evidence="6">
    <location>
        <begin position="536"/>
        <end position="555"/>
    </location>
</feature>
<feature type="transmembrane region" description="Helical" evidence="6">
    <location>
        <begin position="315"/>
        <end position="336"/>
    </location>
</feature>
<dbReference type="InterPro" id="IPR036259">
    <property type="entry name" value="MFS_trans_sf"/>
</dbReference>
<reference evidence="7 8" key="1">
    <citation type="submission" date="2015-01" db="EMBL/GenBank/DDBJ databases">
        <title>The Genome Sequence of Ochroconis gallopava CBS43764.</title>
        <authorList>
            <consortium name="The Broad Institute Genomics Platform"/>
            <person name="Cuomo C."/>
            <person name="de Hoog S."/>
            <person name="Gorbushina A."/>
            <person name="Stielow B."/>
            <person name="Teixiera M."/>
            <person name="Abouelleil A."/>
            <person name="Chapman S.B."/>
            <person name="Priest M."/>
            <person name="Young S.K."/>
            <person name="Wortman J."/>
            <person name="Nusbaum C."/>
            <person name="Birren B."/>
        </authorList>
    </citation>
    <scope>NUCLEOTIDE SEQUENCE [LARGE SCALE GENOMIC DNA]</scope>
    <source>
        <strain evidence="7 8">CBS 43764</strain>
    </source>
</reference>
<dbReference type="OrthoDB" id="4139357at2759"/>
<feature type="transmembrane region" description="Helical" evidence="6">
    <location>
        <begin position="274"/>
        <end position="294"/>
    </location>
</feature>
<evidence type="ECO:0000256" key="4">
    <source>
        <dbReference type="ARBA" id="ARBA00022989"/>
    </source>
</evidence>
<keyword evidence="8" id="KW-1185">Reference proteome</keyword>
<dbReference type="VEuPathDB" id="FungiDB:PV09_06393"/>
<evidence type="ECO:0008006" key="9">
    <source>
        <dbReference type="Google" id="ProtNLM"/>
    </source>
</evidence>
<dbReference type="GO" id="GO:0022857">
    <property type="term" value="F:transmembrane transporter activity"/>
    <property type="evidence" value="ECO:0007669"/>
    <property type="project" value="InterPro"/>
</dbReference>
<feature type="transmembrane region" description="Helical" evidence="6">
    <location>
        <begin position="46"/>
        <end position="70"/>
    </location>
</feature>
<dbReference type="InParanoid" id="A0A0D2A6N5"/>
<dbReference type="PROSITE" id="PS00216">
    <property type="entry name" value="SUGAR_TRANSPORT_1"/>
    <property type="match status" value="1"/>
</dbReference>
<feature type="transmembrane region" description="Helical" evidence="6">
    <location>
        <begin position="201"/>
        <end position="222"/>
    </location>
</feature>
<feature type="transmembrane region" description="Helical" evidence="6">
    <location>
        <begin position="82"/>
        <end position="99"/>
    </location>
</feature>
<feature type="transmembrane region" description="Helical" evidence="6">
    <location>
        <begin position="111"/>
        <end position="130"/>
    </location>
</feature>
<keyword evidence="2" id="KW-0813">Transport</keyword>
<keyword evidence="4 6" id="KW-1133">Transmembrane helix</keyword>
<feature type="transmembrane region" description="Helical" evidence="6">
    <location>
        <begin position="385"/>
        <end position="404"/>
    </location>
</feature>
<evidence type="ECO:0000256" key="2">
    <source>
        <dbReference type="ARBA" id="ARBA00022448"/>
    </source>
</evidence>
<name>A0A0D2A6N5_9PEZI</name>
<evidence type="ECO:0000256" key="3">
    <source>
        <dbReference type="ARBA" id="ARBA00022692"/>
    </source>
</evidence>
<organism evidence="7 8">
    <name type="scientific">Verruconis gallopava</name>
    <dbReference type="NCBI Taxonomy" id="253628"/>
    <lineage>
        <taxon>Eukaryota</taxon>
        <taxon>Fungi</taxon>
        <taxon>Dikarya</taxon>
        <taxon>Ascomycota</taxon>
        <taxon>Pezizomycotina</taxon>
        <taxon>Dothideomycetes</taxon>
        <taxon>Pleosporomycetidae</taxon>
        <taxon>Venturiales</taxon>
        <taxon>Sympoventuriaceae</taxon>
        <taxon>Verruconis</taxon>
    </lineage>
</organism>
<dbReference type="GO" id="GO:0005886">
    <property type="term" value="C:plasma membrane"/>
    <property type="evidence" value="ECO:0007669"/>
    <property type="project" value="TreeGrafter"/>
</dbReference>
<dbReference type="RefSeq" id="XP_016212109.1">
    <property type="nucleotide sequence ID" value="XM_016360027.1"/>
</dbReference>
<dbReference type="InterPro" id="IPR010573">
    <property type="entry name" value="MFS_Str1/Tri12-like"/>
</dbReference>
<dbReference type="HOGENOM" id="CLU_000960_25_2_1"/>
<gene>
    <name evidence="7" type="ORF">PV09_06393</name>
</gene>
<keyword evidence="3 6" id="KW-0812">Transmembrane</keyword>
<evidence type="ECO:0000313" key="7">
    <source>
        <dbReference type="EMBL" id="KIW02240.1"/>
    </source>
</evidence>
<protein>
    <recommendedName>
        <fullName evidence="9">Major facilitator superfamily (MFS) profile domain-containing protein</fullName>
    </recommendedName>
</protein>
<feature type="transmembrane region" description="Helical" evidence="6">
    <location>
        <begin position="410"/>
        <end position="432"/>
    </location>
</feature>
<dbReference type="Gene3D" id="1.20.1250.20">
    <property type="entry name" value="MFS general substrate transporter like domains"/>
    <property type="match status" value="1"/>
</dbReference>
<dbReference type="PANTHER" id="PTHR23501">
    <property type="entry name" value="MAJOR FACILITATOR SUPERFAMILY"/>
    <property type="match status" value="1"/>
</dbReference>
<evidence type="ECO:0000256" key="6">
    <source>
        <dbReference type="SAM" id="Phobius"/>
    </source>
</evidence>
<evidence type="ECO:0000256" key="5">
    <source>
        <dbReference type="ARBA" id="ARBA00023136"/>
    </source>
</evidence>
<dbReference type="AlphaFoldDB" id="A0A0D2A6N5"/>
<dbReference type="EMBL" id="KN847550">
    <property type="protein sequence ID" value="KIW02240.1"/>
    <property type="molecule type" value="Genomic_DNA"/>
</dbReference>
<dbReference type="InterPro" id="IPR005829">
    <property type="entry name" value="Sugar_transporter_CS"/>
</dbReference>
<accession>A0A0D2A6N5</accession>
<dbReference type="SUPFAM" id="SSF103473">
    <property type="entry name" value="MFS general substrate transporter"/>
    <property type="match status" value="1"/>
</dbReference>
<dbReference type="Pfam" id="PF06609">
    <property type="entry name" value="TRI12"/>
    <property type="match status" value="1"/>
</dbReference>
<dbReference type="Proteomes" id="UP000053259">
    <property type="component" value="Unassembled WGS sequence"/>
</dbReference>
<proteinExistence type="predicted"/>